<sequence>MTTPERLSNQGSPATSLQQQNFAGANSFLHQHYTLKIIRLNCIFCSKDIQPDDLTQFSHGNSHVDCFKCSACNRQLK</sequence>
<accession>A0A5J4NXS0</accession>
<keyword evidence="1 4" id="KW-0479">Metal-binding</keyword>
<dbReference type="InterPro" id="IPR001781">
    <property type="entry name" value="Znf_LIM"/>
</dbReference>
<evidence type="ECO:0000256" key="2">
    <source>
        <dbReference type="ARBA" id="ARBA00022833"/>
    </source>
</evidence>
<evidence type="ECO:0000313" key="6">
    <source>
        <dbReference type="EMBL" id="KAA3680497.1"/>
    </source>
</evidence>
<dbReference type="EMBL" id="QNGE01000427">
    <property type="protein sequence ID" value="KAA3680497.1"/>
    <property type="molecule type" value="Genomic_DNA"/>
</dbReference>
<comment type="caution">
    <text evidence="6">The sequence shown here is derived from an EMBL/GenBank/DDBJ whole genome shotgun (WGS) entry which is preliminary data.</text>
</comment>
<evidence type="ECO:0000313" key="7">
    <source>
        <dbReference type="Proteomes" id="UP000324629"/>
    </source>
</evidence>
<keyword evidence="7" id="KW-1185">Reference proteome</keyword>
<dbReference type="Gene3D" id="2.10.110.10">
    <property type="entry name" value="Cysteine Rich Protein"/>
    <property type="match status" value="1"/>
</dbReference>
<evidence type="ECO:0000256" key="4">
    <source>
        <dbReference type="PROSITE-ProRule" id="PRU00125"/>
    </source>
</evidence>
<organism evidence="6 7">
    <name type="scientific">Paragonimus westermani</name>
    <dbReference type="NCBI Taxonomy" id="34504"/>
    <lineage>
        <taxon>Eukaryota</taxon>
        <taxon>Metazoa</taxon>
        <taxon>Spiralia</taxon>
        <taxon>Lophotrochozoa</taxon>
        <taxon>Platyhelminthes</taxon>
        <taxon>Trematoda</taxon>
        <taxon>Digenea</taxon>
        <taxon>Plagiorchiida</taxon>
        <taxon>Troglotremata</taxon>
        <taxon>Troglotrematidae</taxon>
        <taxon>Paragonimus</taxon>
    </lineage>
</organism>
<evidence type="ECO:0000256" key="3">
    <source>
        <dbReference type="ARBA" id="ARBA00023038"/>
    </source>
</evidence>
<gene>
    <name evidence="6" type="ORF">DEA37_0004509</name>
</gene>
<evidence type="ECO:0000259" key="5">
    <source>
        <dbReference type="PROSITE" id="PS50023"/>
    </source>
</evidence>
<keyword evidence="2 4" id="KW-0862">Zinc</keyword>
<feature type="domain" description="LIM zinc-binding" evidence="5">
    <location>
        <begin position="40"/>
        <end position="77"/>
    </location>
</feature>
<dbReference type="Proteomes" id="UP000324629">
    <property type="component" value="Unassembled WGS sequence"/>
</dbReference>
<evidence type="ECO:0000256" key="1">
    <source>
        <dbReference type="ARBA" id="ARBA00022723"/>
    </source>
</evidence>
<name>A0A5J4NXS0_9TREM</name>
<proteinExistence type="predicted"/>
<dbReference type="Pfam" id="PF00412">
    <property type="entry name" value="LIM"/>
    <property type="match status" value="1"/>
</dbReference>
<protein>
    <recommendedName>
        <fullName evidence="5">LIM zinc-binding domain-containing protein</fullName>
    </recommendedName>
</protein>
<dbReference type="GO" id="GO:0046872">
    <property type="term" value="F:metal ion binding"/>
    <property type="evidence" value="ECO:0007669"/>
    <property type="project" value="UniProtKB-KW"/>
</dbReference>
<dbReference type="AlphaFoldDB" id="A0A5J4NXS0"/>
<reference evidence="6 7" key="1">
    <citation type="journal article" date="2019" name="Gigascience">
        <title>Whole-genome sequence of the oriental lung fluke Paragonimus westermani.</title>
        <authorList>
            <person name="Oey H."/>
            <person name="Zakrzewski M."/>
            <person name="Narain K."/>
            <person name="Devi K.R."/>
            <person name="Agatsuma T."/>
            <person name="Nawaratna S."/>
            <person name="Gobert G.N."/>
            <person name="Jones M.K."/>
            <person name="Ragan M.A."/>
            <person name="McManus D.P."/>
            <person name="Krause L."/>
        </authorList>
    </citation>
    <scope>NUCLEOTIDE SEQUENCE [LARGE SCALE GENOMIC DNA]</scope>
    <source>
        <strain evidence="6 7">IND2009</strain>
    </source>
</reference>
<dbReference type="PROSITE" id="PS50023">
    <property type="entry name" value="LIM_DOMAIN_2"/>
    <property type="match status" value="1"/>
</dbReference>
<keyword evidence="3 4" id="KW-0440">LIM domain</keyword>